<accession>A0A6J1D8K9</accession>
<evidence type="ECO:0000313" key="14">
    <source>
        <dbReference type="Proteomes" id="UP000504603"/>
    </source>
</evidence>
<dbReference type="Gene3D" id="3.40.50.12370">
    <property type="match status" value="1"/>
</dbReference>
<dbReference type="InterPro" id="IPR057290">
    <property type="entry name" value="CHX17_C"/>
</dbReference>
<dbReference type="GeneID" id="111018031"/>
<comment type="similarity">
    <text evidence="9">Belongs to the monovalent cation:proton antiporter 2 (CPA2) transporter (TC 2.A.37) family. CHX (TC 2.A.37.4) subfamily.</text>
</comment>
<evidence type="ECO:0000256" key="6">
    <source>
        <dbReference type="ARBA" id="ARBA00022989"/>
    </source>
</evidence>
<dbReference type="GO" id="GO:0012505">
    <property type="term" value="C:endomembrane system"/>
    <property type="evidence" value="ECO:0007669"/>
    <property type="project" value="TreeGrafter"/>
</dbReference>
<dbReference type="GO" id="GO:0015297">
    <property type="term" value="F:antiporter activity"/>
    <property type="evidence" value="ECO:0007669"/>
    <property type="project" value="InterPro"/>
</dbReference>
<feature type="transmembrane region" description="Helical" evidence="10">
    <location>
        <begin position="395"/>
        <end position="415"/>
    </location>
</feature>
<dbReference type="OrthoDB" id="1889525at2759"/>
<evidence type="ECO:0000256" key="4">
    <source>
        <dbReference type="ARBA" id="ARBA00022692"/>
    </source>
</evidence>
<feature type="domain" description="Cation/H(+) antiporter central" evidence="12">
    <location>
        <begin position="505"/>
        <end position="625"/>
    </location>
</feature>
<keyword evidence="7" id="KW-0406">Ion transport</keyword>
<dbReference type="GO" id="GO:1902600">
    <property type="term" value="P:proton transmembrane transport"/>
    <property type="evidence" value="ECO:0007669"/>
    <property type="project" value="InterPro"/>
</dbReference>
<feature type="transmembrane region" description="Helical" evidence="10">
    <location>
        <begin position="113"/>
        <end position="131"/>
    </location>
</feature>
<dbReference type="InterPro" id="IPR006153">
    <property type="entry name" value="Cation/H_exchanger_TM"/>
</dbReference>
<dbReference type="Pfam" id="PF23256">
    <property type="entry name" value="CHX17_2nd"/>
    <property type="match status" value="1"/>
</dbReference>
<evidence type="ECO:0000256" key="3">
    <source>
        <dbReference type="ARBA" id="ARBA00022538"/>
    </source>
</evidence>
<keyword evidence="8 10" id="KW-0472">Membrane</keyword>
<keyword evidence="14" id="KW-1185">Reference proteome</keyword>
<dbReference type="InterPro" id="IPR057291">
    <property type="entry name" value="CHX17_2nd"/>
</dbReference>
<keyword evidence="5" id="KW-0630">Potassium</keyword>
<dbReference type="Gene3D" id="1.20.1530.20">
    <property type="match status" value="1"/>
</dbReference>
<feature type="transmembrane region" description="Helical" evidence="10">
    <location>
        <begin position="284"/>
        <end position="315"/>
    </location>
</feature>
<dbReference type="GO" id="GO:0016020">
    <property type="term" value="C:membrane"/>
    <property type="evidence" value="ECO:0007669"/>
    <property type="project" value="UniProtKB-SubCell"/>
</dbReference>
<name>A0A6J1D8K9_MOMCH</name>
<evidence type="ECO:0000256" key="5">
    <source>
        <dbReference type="ARBA" id="ARBA00022958"/>
    </source>
</evidence>
<feature type="transmembrane region" description="Helical" evidence="10">
    <location>
        <begin position="84"/>
        <end position="101"/>
    </location>
</feature>
<dbReference type="GO" id="GO:0006813">
    <property type="term" value="P:potassium ion transport"/>
    <property type="evidence" value="ECO:0007669"/>
    <property type="project" value="UniProtKB-KW"/>
</dbReference>
<dbReference type="Proteomes" id="UP000504603">
    <property type="component" value="Unplaced"/>
</dbReference>
<feature type="transmembrane region" description="Helical" evidence="10">
    <location>
        <begin position="213"/>
        <end position="235"/>
    </location>
</feature>
<evidence type="ECO:0000256" key="10">
    <source>
        <dbReference type="SAM" id="Phobius"/>
    </source>
</evidence>
<comment type="subcellular location">
    <subcellularLocation>
        <location evidence="1">Membrane</location>
        <topology evidence="1">Multi-pass membrane protein</topology>
    </subcellularLocation>
</comment>
<dbReference type="Pfam" id="PF23259">
    <property type="entry name" value="CHX17_C"/>
    <property type="match status" value="1"/>
</dbReference>
<evidence type="ECO:0000313" key="15">
    <source>
        <dbReference type="RefSeq" id="XP_022149652.1"/>
    </source>
</evidence>
<feature type="transmembrane region" description="Helical" evidence="10">
    <location>
        <begin position="143"/>
        <end position="160"/>
    </location>
</feature>
<dbReference type="KEGG" id="mcha:111018031"/>
<evidence type="ECO:0000259" key="13">
    <source>
        <dbReference type="Pfam" id="PF23259"/>
    </source>
</evidence>
<sequence>MDSGANGGHLRPPDLGMEDQTEVGIPFVCQATTHINSRGLWLGDDPLSFSLPLLLLQLSLASTLTSSLSLILKRCAQPSFVSHLLAGIILGPSVLGCYPELATRVFPTSGINVLETFSAFGFMLFIFLIGVKKDPTIIVKSGKRALAIGILSFVLPNALARFTTFVLKHFLSLDKEVSNVLPYVVMLLSMTSFPVVACFLDELEILNSEIGRLACSSSLVCDICYWFVILLEYALNSVEQMSLKTLLGSFVSFALLISFIVFGIRPGALWVVQNTPEGKPVKEFYILAVYVALLVCGFWGEATGLNAFATSYFLGLVIPDGPPLGAALSERFDCFVSVLLMPMFFTICGLSSNVFSIQKLQNVGVIQLVLFATLLGKIVGAVLPPLLCRVPFRDALALGLIMNCKGTIELAMLVILKLKNVMNDECFTIMILSVVLETGFISPLIKAIYKPSSRFVAYKRRTLLHHRNDEELRILACIHGLENAPPILDLLLASNPTRHSPINLVVLHLSKLAGRSSPLLIAQEPHEISFSYKTQSEQIFSAFRKLEKHFDGHMVVNCFKGISPYSTMYNDVCSLAVEKRTTFIVIPFHRQRMVGEGLKSSHAIRQLNKNVLDKAPCTVGVLIDNRNHRSSRKFSHLAFRRVVVLFFGGADDREALAFAGRMSEQDRILVTLFHFSSSKEIVGSTARSKMLDSKFLSEFKLKSAQNNRVSCQDKVVMDSEALISVLKSLENDYDLVIVGRRHAESWLMTDVRKWNKRQGDLGAVGDVLASFDHESGASILVVQQQTRLWGLRDPEESTHLGRVKI</sequence>
<feature type="transmembrane region" description="Helical" evidence="10">
    <location>
        <begin position="247"/>
        <end position="272"/>
    </location>
</feature>
<feature type="transmembrane region" description="Helical" evidence="10">
    <location>
        <begin position="335"/>
        <end position="356"/>
    </location>
</feature>
<dbReference type="InterPro" id="IPR038770">
    <property type="entry name" value="Na+/solute_symporter_sf"/>
</dbReference>
<dbReference type="GO" id="GO:0006885">
    <property type="term" value="P:regulation of pH"/>
    <property type="evidence" value="ECO:0007669"/>
    <property type="project" value="TreeGrafter"/>
</dbReference>
<feature type="transmembrane region" description="Helical" evidence="10">
    <location>
        <begin position="363"/>
        <end position="383"/>
    </location>
</feature>
<dbReference type="Pfam" id="PF00999">
    <property type="entry name" value="Na_H_Exchanger"/>
    <property type="match status" value="1"/>
</dbReference>
<feature type="transmembrane region" description="Helical" evidence="10">
    <location>
        <begin position="180"/>
        <end position="201"/>
    </location>
</feature>
<dbReference type="InterPro" id="IPR050794">
    <property type="entry name" value="CPA2_transporter"/>
</dbReference>
<evidence type="ECO:0000256" key="9">
    <source>
        <dbReference type="ARBA" id="ARBA00038341"/>
    </source>
</evidence>
<dbReference type="PANTHER" id="PTHR32468:SF164">
    <property type="entry name" value="OS05G0485000 PROTEIN"/>
    <property type="match status" value="1"/>
</dbReference>
<feature type="domain" description="Cation/H+ exchanger transmembrane" evidence="11">
    <location>
        <begin position="64"/>
        <end position="444"/>
    </location>
</feature>
<evidence type="ECO:0000256" key="2">
    <source>
        <dbReference type="ARBA" id="ARBA00022448"/>
    </source>
</evidence>
<gene>
    <name evidence="15" type="primary">LOC111018031</name>
</gene>
<feature type="transmembrane region" description="Helical" evidence="10">
    <location>
        <begin position="49"/>
        <end position="72"/>
    </location>
</feature>
<evidence type="ECO:0000256" key="8">
    <source>
        <dbReference type="ARBA" id="ARBA00023136"/>
    </source>
</evidence>
<organism evidence="14 15">
    <name type="scientific">Momordica charantia</name>
    <name type="common">Bitter gourd</name>
    <name type="synonym">Balsam pear</name>
    <dbReference type="NCBI Taxonomy" id="3673"/>
    <lineage>
        <taxon>Eukaryota</taxon>
        <taxon>Viridiplantae</taxon>
        <taxon>Streptophyta</taxon>
        <taxon>Embryophyta</taxon>
        <taxon>Tracheophyta</taxon>
        <taxon>Spermatophyta</taxon>
        <taxon>Magnoliopsida</taxon>
        <taxon>eudicotyledons</taxon>
        <taxon>Gunneridae</taxon>
        <taxon>Pentapetalae</taxon>
        <taxon>rosids</taxon>
        <taxon>fabids</taxon>
        <taxon>Cucurbitales</taxon>
        <taxon>Cucurbitaceae</taxon>
        <taxon>Momordiceae</taxon>
        <taxon>Momordica</taxon>
    </lineage>
</organism>
<evidence type="ECO:0000259" key="11">
    <source>
        <dbReference type="Pfam" id="PF00999"/>
    </source>
</evidence>
<keyword evidence="4 10" id="KW-0812">Transmembrane</keyword>
<keyword evidence="3" id="KW-0633">Potassium transport</keyword>
<dbReference type="PANTHER" id="PTHR32468">
    <property type="entry name" value="CATION/H + ANTIPORTER"/>
    <property type="match status" value="1"/>
</dbReference>
<keyword evidence="6 10" id="KW-1133">Transmembrane helix</keyword>
<protein>
    <submittedName>
        <fullName evidence="15">Cation/H(+) antiporter 15-like</fullName>
    </submittedName>
</protein>
<keyword evidence="2" id="KW-0813">Transport</keyword>
<feature type="transmembrane region" description="Helical" evidence="10">
    <location>
        <begin position="427"/>
        <end position="449"/>
    </location>
</feature>
<evidence type="ECO:0000256" key="7">
    <source>
        <dbReference type="ARBA" id="ARBA00023065"/>
    </source>
</evidence>
<evidence type="ECO:0000256" key="1">
    <source>
        <dbReference type="ARBA" id="ARBA00004141"/>
    </source>
</evidence>
<reference evidence="15" key="1">
    <citation type="submission" date="2025-08" db="UniProtKB">
        <authorList>
            <consortium name="RefSeq"/>
        </authorList>
    </citation>
    <scope>IDENTIFICATION</scope>
    <source>
        <strain evidence="15">OHB3-1</strain>
    </source>
</reference>
<proteinExistence type="inferred from homology"/>
<dbReference type="AlphaFoldDB" id="A0A6J1D8K9"/>
<evidence type="ECO:0000259" key="12">
    <source>
        <dbReference type="Pfam" id="PF23256"/>
    </source>
</evidence>
<dbReference type="RefSeq" id="XP_022149652.1">
    <property type="nucleotide sequence ID" value="XM_022293960.1"/>
</dbReference>
<feature type="domain" description="Cation/H(+) antiporter C-terminal" evidence="13">
    <location>
        <begin position="642"/>
        <end position="786"/>
    </location>
</feature>